<dbReference type="PANTHER" id="PTHR34148:SF1">
    <property type="entry name" value="ADENOSYLCOBINAMIDE-GDP RIBAZOLETRANSFERASE"/>
    <property type="match status" value="1"/>
</dbReference>
<evidence type="ECO:0000256" key="10">
    <source>
        <dbReference type="ARBA" id="ARBA00022692"/>
    </source>
</evidence>
<dbReference type="OrthoDB" id="9794223at2"/>
<feature type="transmembrane region" description="Helical" evidence="19">
    <location>
        <begin position="28"/>
        <end position="50"/>
    </location>
</feature>
<evidence type="ECO:0000256" key="6">
    <source>
        <dbReference type="ARBA" id="ARBA00015850"/>
    </source>
</evidence>
<keyword evidence="8 19" id="KW-0169">Cobalamin biosynthesis</keyword>
<comment type="catalytic activity">
    <reaction evidence="17 19">
        <text>alpha-ribazole + adenosylcob(III)inamide-GDP = adenosylcob(III)alamin + GMP + H(+)</text>
        <dbReference type="Rhea" id="RHEA:16049"/>
        <dbReference type="ChEBI" id="CHEBI:10329"/>
        <dbReference type="ChEBI" id="CHEBI:15378"/>
        <dbReference type="ChEBI" id="CHEBI:18408"/>
        <dbReference type="ChEBI" id="CHEBI:58115"/>
        <dbReference type="ChEBI" id="CHEBI:60487"/>
        <dbReference type="EC" id="2.7.8.26"/>
    </reaction>
</comment>
<organism evidence="20 21">
    <name type="scientific">Nocardioides psychrotolerans</name>
    <dbReference type="NCBI Taxonomy" id="1005945"/>
    <lineage>
        <taxon>Bacteria</taxon>
        <taxon>Bacillati</taxon>
        <taxon>Actinomycetota</taxon>
        <taxon>Actinomycetes</taxon>
        <taxon>Propionibacteriales</taxon>
        <taxon>Nocardioidaceae</taxon>
        <taxon>Nocardioides</taxon>
    </lineage>
</organism>
<dbReference type="Pfam" id="PF02654">
    <property type="entry name" value="CobS"/>
    <property type="match status" value="1"/>
</dbReference>
<sequence length="250" mass="25297">MDVVRFSVGTLTAIPVRPPSKVDRSVTVPGMIVAPLAVLPLGLMVALVCWGGRELDLAPIAVAATAIAALALGSRAFHLDGLSDTADALTCSYDAERSLEVMKRGDAGPAGASALVLVLGIQIGALTALLGLAWGPLLAGTLVCVSRGVTVVMSVRGVPAARDTGLAATYVGTIAPGVAVACWVVLTAVLGVVMEVNDLPWWRAVVCAAVALLAVAWLVRRAAKRFGGVAGDVFGAAVEVSLALLLLAST</sequence>
<feature type="transmembrane region" description="Helical" evidence="19">
    <location>
        <begin position="200"/>
        <end position="219"/>
    </location>
</feature>
<evidence type="ECO:0000256" key="5">
    <source>
        <dbReference type="ARBA" id="ARBA00013200"/>
    </source>
</evidence>
<comment type="catalytic activity">
    <reaction evidence="18 19">
        <text>alpha-ribazole 5'-phosphate + adenosylcob(III)inamide-GDP = adenosylcob(III)alamin 5'-phosphate + GMP + H(+)</text>
        <dbReference type="Rhea" id="RHEA:23560"/>
        <dbReference type="ChEBI" id="CHEBI:15378"/>
        <dbReference type="ChEBI" id="CHEBI:57918"/>
        <dbReference type="ChEBI" id="CHEBI:58115"/>
        <dbReference type="ChEBI" id="CHEBI:60487"/>
        <dbReference type="ChEBI" id="CHEBI:60493"/>
        <dbReference type="EC" id="2.7.8.26"/>
    </reaction>
</comment>
<evidence type="ECO:0000256" key="4">
    <source>
        <dbReference type="ARBA" id="ARBA00010561"/>
    </source>
</evidence>
<evidence type="ECO:0000256" key="15">
    <source>
        <dbReference type="ARBA" id="ARBA00032605"/>
    </source>
</evidence>
<comment type="subcellular location">
    <subcellularLocation>
        <location evidence="2 19">Cell membrane</location>
        <topology evidence="2 19">Multi-pass membrane protein</topology>
    </subcellularLocation>
</comment>
<dbReference type="HAMAP" id="MF_00719">
    <property type="entry name" value="CobS"/>
    <property type="match status" value="1"/>
</dbReference>
<dbReference type="AlphaFoldDB" id="A0A1I3I2X1"/>
<comment type="similarity">
    <text evidence="4 19">Belongs to the CobS family.</text>
</comment>
<dbReference type="GO" id="GO:0051073">
    <property type="term" value="F:adenosylcobinamide-GDP ribazoletransferase activity"/>
    <property type="evidence" value="ECO:0007669"/>
    <property type="project" value="UniProtKB-UniRule"/>
</dbReference>
<evidence type="ECO:0000256" key="3">
    <source>
        <dbReference type="ARBA" id="ARBA00004663"/>
    </source>
</evidence>
<evidence type="ECO:0000256" key="12">
    <source>
        <dbReference type="ARBA" id="ARBA00022989"/>
    </source>
</evidence>
<keyword evidence="11 19" id="KW-0460">Magnesium</keyword>
<dbReference type="EC" id="2.7.8.26" evidence="5 19"/>
<evidence type="ECO:0000256" key="2">
    <source>
        <dbReference type="ARBA" id="ARBA00004651"/>
    </source>
</evidence>
<comment type="function">
    <text evidence="14 19">Joins adenosylcobinamide-GDP and alpha-ribazole to generate adenosylcobalamin (Ado-cobalamin). Also synthesizes adenosylcobalamin 5'-phosphate from adenosylcobinamide-GDP and alpha-ribazole 5'-phosphate.</text>
</comment>
<evidence type="ECO:0000256" key="1">
    <source>
        <dbReference type="ARBA" id="ARBA00001946"/>
    </source>
</evidence>
<protein>
    <recommendedName>
        <fullName evidence="6 19">Adenosylcobinamide-GDP ribazoletransferase</fullName>
        <ecNumber evidence="5 19">2.7.8.26</ecNumber>
    </recommendedName>
    <alternativeName>
        <fullName evidence="16 19">Cobalamin synthase</fullName>
    </alternativeName>
    <alternativeName>
        <fullName evidence="15 19">Cobalamin-5'-phosphate synthase</fullName>
    </alternativeName>
</protein>
<feature type="transmembrane region" description="Helical" evidence="19">
    <location>
        <begin position="57"/>
        <end position="77"/>
    </location>
</feature>
<keyword evidence="9 19" id="KW-0808">Transferase</keyword>
<dbReference type="EMBL" id="FOQG01000008">
    <property type="protein sequence ID" value="SFI42365.1"/>
    <property type="molecule type" value="Genomic_DNA"/>
</dbReference>
<reference evidence="20 21" key="1">
    <citation type="submission" date="2016-10" db="EMBL/GenBank/DDBJ databases">
        <authorList>
            <person name="de Groot N.N."/>
        </authorList>
    </citation>
    <scope>NUCLEOTIDE SEQUENCE [LARGE SCALE GENOMIC DNA]</scope>
    <source>
        <strain evidence="20 21">CGMCC 1.11156</strain>
    </source>
</reference>
<dbReference type="Proteomes" id="UP000198649">
    <property type="component" value="Unassembled WGS sequence"/>
</dbReference>
<evidence type="ECO:0000256" key="18">
    <source>
        <dbReference type="ARBA" id="ARBA00049504"/>
    </source>
</evidence>
<dbReference type="UniPathway" id="UPA00148">
    <property type="reaction ID" value="UER00238"/>
</dbReference>
<evidence type="ECO:0000256" key="9">
    <source>
        <dbReference type="ARBA" id="ARBA00022679"/>
    </source>
</evidence>
<dbReference type="InterPro" id="IPR003805">
    <property type="entry name" value="CobS"/>
</dbReference>
<accession>A0A1I3I2X1</accession>
<evidence type="ECO:0000256" key="17">
    <source>
        <dbReference type="ARBA" id="ARBA00048623"/>
    </source>
</evidence>
<dbReference type="GO" id="GO:0009236">
    <property type="term" value="P:cobalamin biosynthetic process"/>
    <property type="evidence" value="ECO:0007669"/>
    <property type="project" value="UniProtKB-UniRule"/>
</dbReference>
<evidence type="ECO:0000313" key="21">
    <source>
        <dbReference type="Proteomes" id="UP000198649"/>
    </source>
</evidence>
<feature type="transmembrane region" description="Helical" evidence="19">
    <location>
        <begin position="112"/>
        <end position="145"/>
    </location>
</feature>
<keyword evidence="21" id="KW-1185">Reference proteome</keyword>
<comment type="pathway">
    <text evidence="3 19">Cofactor biosynthesis; adenosylcobalamin biosynthesis; adenosylcobalamin from cob(II)yrinate a,c-diamide: step 7/7.</text>
</comment>
<dbReference type="GO" id="GO:0008818">
    <property type="term" value="F:cobalamin 5'-phosphate synthase activity"/>
    <property type="evidence" value="ECO:0007669"/>
    <property type="project" value="UniProtKB-UniRule"/>
</dbReference>
<dbReference type="GO" id="GO:0005886">
    <property type="term" value="C:plasma membrane"/>
    <property type="evidence" value="ECO:0007669"/>
    <property type="project" value="UniProtKB-SubCell"/>
</dbReference>
<evidence type="ECO:0000256" key="7">
    <source>
        <dbReference type="ARBA" id="ARBA00022475"/>
    </source>
</evidence>
<evidence type="ECO:0000256" key="16">
    <source>
        <dbReference type="ARBA" id="ARBA00032853"/>
    </source>
</evidence>
<keyword evidence="10 19" id="KW-0812">Transmembrane</keyword>
<evidence type="ECO:0000256" key="11">
    <source>
        <dbReference type="ARBA" id="ARBA00022842"/>
    </source>
</evidence>
<evidence type="ECO:0000256" key="19">
    <source>
        <dbReference type="HAMAP-Rule" id="MF_00719"/>
    </source>
</evidence>
<evidence type="ECO:0000256" key="8">
    <source>
        <dbReference type="ARBA" id="ARBA00022573"/>
    </source>
</evidence>
<gene>
    <name evidence="19" type="primary">cobS</name>
    <name evidence="20" type="ORF">SAMN05216561_10899</name>
</gene>
<keyword evidence="13 19" id="KW-0472">Membrane</keyword>
<evidence type="ECO:0000256" key="13">
    <source>
        <dbReference type="ARBA" id="ARBA00023136"/>
    </source>
</evidence>
<comment type="cofactor">
    <cofactor evidence="1 19">
        <name>Mg(2+)</name>
        <dbReference type="ChEBI" id="CHEBI:18420"/>
    </cofactor>
</comment>
<proteinExistence type="inferred from homology"/>
<evidence type="ECO:0000256" key="14">
    <source>
        <dbReference type="ARBA" id="ARBA00025228"/>
    </source>
</evidence>
<dbReference type="PANTHER" id="PTHR34148">
    <property type="entry name" value="ADENOSYLCOBINAMIDE-GDP RIBAZOLETRANSFERASE"/>
    <property type="match status" value="1"/>
</dbReference>
<evidence type="ECO:0000313" key="20">
    <source>
        <dbReference type="EMBL" id="SFI42365.1"/>
    </source>
</evidence>
<keyword evidence="12 19" id="KW-1133">Transmembrane helix</keyword>
<name>A0A1I3I2X1_9ACTN</name>
<feature type="transmembrane region" description="Helical" evidence="19">
    <location>
        <begin position="226"/>
        <end position="248"/>
    </location>
</feature>
<feature type="transmembrane region" description="Helical" evidence="19">
    <location>
        <begin position="166"/>
        <end position="194"/>
    </location>
</feature>
<dbReference type="RefSeq" id="WP_091113592.1">
    <property type="nucleotide sequence ID" value="NZ_BKAF01000015.1"/>
</dbReference>
<dbReference type="STRING" id="1005945.SAMN05216561_10899"/>
<keyword evidence="7 19" id="KW-1003">Cell membrane</keyword>